<evidence type="ECO:0000313" key="3">
    <source>
        <dbReference type="Proteomes" id="UP000827092"/>
    </source>
</evidence>
<evidence type="ECO:0000313" key="2">
    <source>
        <dbReference type="EMBL" id="KAG8180422.1"/>
    </source>
</evidence>
<accession>A0AAV6U8P0</accession>
<dbReference type="EMBL" id="JAFNEN010000564">
    <property type="protein sequence ID" value="KAG8180422.1"/>
    <property type="molecule type" value="Genomic_DNA"/>
</dbReference>
<evidence type="ECO:0008006" key="4">
    <source>
        <dbReference type="Google" id="ProtNLM"/>
    </source>
</evidence>
<keyword evidence="1" id="KW-1133">Transmembrane helix</keyword>
<organism evidence="2 3">
    <name type="scientific">Oedothorax gibbosus</name>
    <dbReference type="NCBI Taxonomy" id="931172"/>
    <lineage>
        <taxon>Eukaryota</taxon>
        <taxon>Metazoa</taxon>
        <taxon>Ecdysozoa</taxon>
        <taxon>Arthropoda</taxon>
        <taxon>Chelicerata</taxon>
        <taxon>Arachnida</taxon>
        <taxon>Araneae</taxon>
        <taxon>Araneomorphae</taxon>
        <taxon>Entelegynae</taxon>
        <taxon>Araneoidea</taxon>
        <taxon>Linyphiidae</taxon>
        <taxon>Erigoninae</taxon>
        <taxon>Oedothorax</taxon>
    </lineage>
</organism>
<feature type="transmembrane region" description="Helical" evidence="1">
    <location>
        <begin position="269"/>
        <end position="288"/>
    </location>
</feature>
<reference evidence="2 3" key="1">
    <citation type="journal article" date="2022" name="Nat. Ecol. Evol.">
        <title>A masculinizing supergene underlies an exaggerated male reproductive morph in a spider.</title>
        <authorList>
            <person name="Hendrickx F."/>
            <person name="De Corte Z."/>
            <person name="Sonet G."/>
            <person name="Van Belleghem S.M."/>
            <person name="Kostlbacher S."/>
            <person name="Vangestel C."/>
        </authorList>
    </citation>
    <scope>NUCLEOTIDE SEQUENCE [LARGE SCALE GENOMIC DNA]</scope>
    <source>
        <strain evidence="2">W744_W776</strain>
    </source>
</reference>
<feature type="transmembrane region" description="Helical" evidence="1">
    <location>
        <begin position="339"/>
        <end position="358"/>
    </location>
</feature>
<feature type="transmembrane region" description="Helical" evidence="1">
    <location>
        <begin position="58"/>
        <end position="79"/>
    </location>
</feature>
<sequence length="363" mass="40913">MYRPILSFLLFFGLETYPILEMKRTKMVGYICIPMFYVVSVGLAMTGILLVDGILRGLTQYSLSAFATMYVGFAFRWILQRNGKAIFDLLLTMCEFKGVSPKKVALTRKVLYTLSVLVVMVQLLALVLLLQPLLGNLNSKVNASKVFTGYSTIFKEVQLGVVAKLWILSVVLMYVHNVIPFCLFGILYAVISWHLREILKHFKGSLRLSHPKLSECSETYNRISSLVIYADKTLNSLMGISVFYISCALYFTVFNVLPDRLSITHNGIISTLNIIFMGIFLYGMLYFASEIPTIVADISRVIHSMVADNDSIMQKVELLIYVNQGIFLSVGQMVIIRKGLFLVIIGTIATYCILINSFPKKSM</sequence>
<keyword evidence="3" id="KW-1185">Reference proteome</keyword>
<protein>
    <recommendedName>
        <fullName evidence="4">Gustatory receptor</fullName>
    </recommendedName>
</protein>
<dbReference type="AlphaFoldDB" id="A0AAV6U8P0"/>
<proteinExistence type="predicted"/>
<evidence type="ECO:0000256" key="1">
    <source>
        <dbReference type="SAM" id="Phobius"/>
    </source>
</evidence>
<feature type="transmembrane region" description="Helical" evidence="1">
    <location>
        <begin position="237"/>
        <end position="257"/>
    </location>
</feature>
<comment type="caution">
    <text evidence="2">The sequence shown here is derived from an EMBL/GenBank/DDBJ whole genome shotgun (WGS) entry which is preliminary data.</text>
</comment>
<feature type="transmembrane region" description="Helical" evidence="1">
    <location>
        <begin position="165"/>
        <end position="191"/>
    </location>
</feature>
<gene>
    <name evidence="2" type="ORF">JTE90_022771</name>
</gene>
<name>A0AAV6U8P0_9ARAC</name>
<feature type="transmembrane region" description="Helical" evidence="1">
    <location>
        <begin position="110"/>
        <end position="130"/>
    </location>
</feature>
<keyword evidence="1" id="KW-0472">Membrane</keyword>
<feature type="transmembrane region" description="Helical" evidence="1">
    <location>
        <begin position="28"/>
        <end position="51"/>
    </location>
</feature>
<keyword evidence="1" id="KW-0812">Transmembrane</keyword>
<dbReference type="Proteomes" id="UP000827092">
    <property type="component" value="Unassembled WGS sequence"/>
</dbReference>